<keyword evidence="2 5" id="KW-0645">Protease</keyword>
<protein>
    <submittedName>
        <fullName evidence="8">S8 family serine peptidase</fullName>
    </submittedName>
</protein>
<keyword evidence="4 5" id="KW-0720">Serine protease</keyword>
<dbReference type="PROSITE" id="PS51892">
    <property type="entry name" value="SUBTILASE"/>
    <property type="match status" value="1"/>
</dbReference>
<gene>
    <name evidence="8" type="ORF">F2P44_19250</name>
</gene>
<dbReference type="InterPro" id="IPR000209">
    <property type="entry name" value="Peptidase_S8/S53_dom"/>
</dbReference>
<evidence type="ECO:0000256" key="3">
    <source>
        <dbReference type="ARBA" id="ARBA00022801"/>
    </source>
</evidence>
<dbReference type="InterPro" id="IPR015500">
    <property type="entry name" value="Peptidase_S8_subtilisin-rel"/>
</dbReference>
<organism evidence="8 9">
    <name type="scientific">Massilia frigida</name>
    <dbReference type="NCBI Taxonomy" id="2609281"/>
    <lineage>
        <taxon>Bacteria</taxon>
        <taxon>Pseudomonadati</taxon>
        <taxon>Pseudomonadota</taxon>
        <taxon>Betaproteobacteria</taxon>
        <taxon>Burkholderiales</taxon>
        <taxon>Oxalobacteraceae</taxon>
        <taxon>Telluria group</taxon>
        <taxon>Massilia</taxon>
    </lineage>
</organism>
<keyword evidence="3 5" id="KW-0378">Hydrolase</keyword>
<evidence type="ECO:0000313" key="9">
    <source>
        <dbReference type="Proteomes" id="UP000621455"/>
    </source>
</evidence>
<feature type="region of interest" description="Disordered" evidence="6">
    <location>
        <begin position="42"/>
        <end position="61"/>
    </location>
</feature>
<dbReference type="EMBL" id="WHJG01000021">
    <property type="protein sequence ID" value="NHZ81397.1"/>
    <property type="molecule type" value="Genomic_DNA"/>
</dbReference>
<dbReference type="Proteomes" id="UP000621455">
    <property type="component" value="Unassembled WGS sequence"/>
</dbReference>
<evidence type="ECO:0000256" key="2">
    <source>
        <dbReference type="ARBA" id="ARBA00022670"/>
    </source>
</evidence>
<sequence>MPGSASWWRRTSRMDRTPPRPTTSSCIRWWRRPRAPWGRRKIRRRCPTPSPPTATPLPAADPAMDGVSRSLLLRQAGIGVSPGHVRASAASARIALLDGGADLAHPALAGERIVASAGAAPGRAGAHATFCVSLLVGSDAAAREGRVLALCAGATIFNFAVIDDAMLEGRASIAATADALARALRQAVDAGCRTIVFSSELLQADSPQWRSLRDAVQWARAQGAIVVVPAGNHGAGWGQVPCPWPGILVVGSIGPSGNISAFSAHARRLPNVVYAPGELVPGAAAGHGYELRSGTSFAAVLAAGALELLRVTRPADAWPDLVATLFRPPWRCLDASVLFPPTCLAQEIPI</sequence>
<evidence type="ECO:0000256" key="5">
    <source>
        <dbReference type="PROSITE-ProRule" id="PRU01240"/>
    </source>
</evidence>
<feature type="active site" description="Charge relay system" evidence="5">
    <location>
        <position position="296"/>
    </location>
</feature>
<proteinExistence type="inferred from homology"/>
<evidence type="ECO:0000313" key="8">
    <source>
        <dbReference type="EMBL" id="NHZ81397.1"/>
    </source>
</evidence>
<accession>A0ABX0NFP1</accession>
<evidence type="ECO:0000256" key="1">
    <source>
        <dbReference type="ARBA" id="ARBA00011073"/>
    </source>
</evidence>
<dbReference type="InterPro" id="IPR050131">
    <property type="entry name" value="Peptidase_S8_subtilisin-like"/>
</dbReference>
<comment type="similarity">
    <text evidence="1 5">Belongs to the peptidase S8 family.</text>
</comment>
<evidence type="ECO:0000256" key="6">
    <source>
        <dbReference type="SAM" id="MobiDB-lite"/>
    </source>
</evidence>
<dbReference type="Gene3D" id="3.40.50.200">
    <property type="entry name" value="Peptidase S8/S53 domain"/>
    <property type="match status" value="1"/>
</dbReference>
<feature type="active site" description="Charge relay system" evidence="5">
    <location>
        <position position="98"/>
    </location>
</feature>
<feature type="region of interest" description="Disordered" evidence="6">
    <location>
        <begin position="1"/>
        <end position="24"/>
    </location>
</feature>
<feature type="domain" description="Peptidase S8/S53" evidence="7">
    <location>
        <begin position="94"/>
        <end position="320"/>
    </location>
</feature>
<dbReference type="PANTHER" id="PTHR43806">
    <property type="entry name" value="PEPTIDASE S8"/>
    <property type="match status" value="1"/>
</dbReference>
<dbReference type="InterPro" id="IPR036852">
    <property type="entry name" value="Peptidase_S8/S53_dom_sf"/>
</dbReference>
<dbReference type="SUPFAM" id="SSF52743">
    <property type="entry name" value="Subtilisin-like"/>
    <property type="match status" value="1"/>
</dbReference>
<feature type="active site" description="Charge relay system" evidence="5">
    <location>
        <position position="127"/>
    </location>
</feature>
<evidence type="ECO:0000259" key="7">
    <source>
        <dbReference type="Pfam" id="PF00082"/>
    </source>
</evidence>
<dbReference type="Pfam" id="PF00082">
    <property type="entry name" value="Peptidase_S8"/>
    <property type="match status" value="1"/>
</dbReference>
<comment type="caution">
    <text evidence="8">The sequence shown here is derived from an EMBL/GenBank/DDBJ whole genome shotgun (WGS) entry which is preliminary data.</text>
</comment>
<name>A0ABX0NFP1_9BURK</name>
<dbReference type="PRINTS" id="PR00723">
    <property type="entry name" value="SUBTILISIN"/>
</dbReference>
<keyword evidence="9" id="KW-1185">Reference proteome</keyword>
<dbReference type="PANTHER" id="PTHR43806:SF11">
    <property type="entry name" value="CEREVISIN-RELATED"/>
    <property type="match status" value="1"/>
</dbReference>
<evidence type="ECO:0000256" key="4">
    <source>
        <dbReference type="ARBA" id="ARBA00022825"/>
    </source>
</evidence>
<reference evidence="8 9" key="1">
    <citation type="submission" date="2019-10" db="EMBL/GenBank/DDBJ databases">
        <title>Taxonomy of Antarctic Massilia spp.: description of Massilia rubra sp. nov., Massilia aquatica sp. nov., Massilia mucilaginosa sp. nov., Massilia frigida sp. nov. isolated from streams, lakes and regoliths.</title>
        <authorList>
            <person name="Holochova P."/>
            <person name="Sedlacek I."/>
            <person name="Kralova S."/>
            <person name="Maslanova I."/>
            <person name="Busse H.-J."/>
            <person name="Stankova E."/>
            <person name="Vrbovska V."/>
            <person name="Kovarovic V."/>
            <person name="Bartak M."/>
            <person name="Svec P."/>
            <person name="Pantucek R."/>
        </authorList>
    </citation>
    <scope>NUCLEOTIDE SEQUENCE [LARGE SCALE GENOMIC DNA]</scope>
    <source>
        <strain evidence="8 9">CCM 8695</strain>
    </source>
</reference>